<evidence type="ECO:0000256" key="3">
    <source>
        <dbReference type="ARBA" id="ARBA00022692"/>
    </source>
</evidence>
<feature type="transmembrane region" description="Helical" evidence="6">
    <location>
        <begin position="276"/>
        <end position="301"/>
    </location>
</feature>
<dbReference type="Gene3D" id="1.20.1250.20">
    <property type="entry name" value="MFS general substrate transporter like domains"/>
    <property type="match status" value="1"/>
</dbReference>
<accession>A0A7U2MFP3</accession>
<feature type="transmembrane region" description="Helical" evidence="6">
    <location>
        <begin position="451"/>
        <end position="473"/>
    </location>
</feature>
<feature type="transmembrane region" description="Helical" evidence="6">
    <location>
        <begin position="386"/>
        <end position="412"/>
    </location>
</feature>
<feature type="transmembrane region" description="Helical" evidence="6">
    <location>
        <begin position="210"/>
        <end position="234"/>
    </location>
</feature>
<dbReference type="Pfam" id="PF07690">
    <property type="entry name" value="MFS_1"/>
    <property type="match status" value="1"/>
</dbReference>
<dbReference type="GO" id="GO:0016020">
    <property type="term" value="C:membrane"/>
    <property type="evidence" value="ECO:0007669"/>
    <property type="project" value="UniProtKB-SubCell"/>
</dbReference>
<evidence type="ECO:0000256" key="6">
    <source>
        <dbReference type="SAM" id="Phobius"/>
    </source>
</evidence>
<feature type="transmembrane region" description="Helical" evidence="6">
    <location>
        <begin position="361"/>
        <end position="380"/>
    </location>
</feature>
<feature type="transmembrane region" description="Helical" evidence="6">
    <location>
        <begin position="321"/>
        <end position="341"/>
    </location>
</feature>
<dbReference type="InterPro" id="IPR020846">
    <property type="entry name" value="MFS_dom"/>
</dbReference>
<keyword evidence="5 6" id="KW-0472">Membrane</keyword>
<dbReference type="AlphaFoldDB" id="A0A7U2MFP3"/>
<dbReference type="EMBL" id="CP044622">
    <property type="protein sequence ID" value="QRD82400.1"/>
    <property type="molecule type" value="Genomic_DNA"/>
</dbReference>
<name>A0A7U2MFP3_ASPFN</name>
<reference evidence="9" key="1">
    <citation type="journal article" date="2021" name="G3 (Bethesda)">
        <title>Chromosome assembled and annotated genome sequence of Aspergillus flavus NRRL 3357.</title>
        <authorList>
            <person name="Skerker J.M."/>
            <person name="Pianalto K.M."/>
            <person name="Mondo S.J."/>
            <person name="Yang K."/>
            <person name="Arkin A.P."/>
            <person name="Keller N.P."/>
            <person name="Grigoriev I.V."/>
            <person name="Louise Glass N.L."/>
        </authorList>
    </citation>
    <scope>NUCLEOTIDE SEQUENCE [LARGE SCALE GENOMIC DNA]</scope>
    <source>
        <strain evidence="9">ATCC 200026 / FGSC A1120 / IAM 13836 / NRRL 3357 / JCM 12722 / SRRC 167</strain>
    </source>
</reference>
<keyword evidence="9" id="KW-1185">Reference proteome</keyword>
<evidence type="ECO:0000259" key="7">
    <source>
        <dbReference type="PROSITE" id="PS50850"/>
    </source>
</evidence>
<organism evidence="8 9">
    <name type="scientific">Aspergillus flavus (strain ATCC 200026 / FGSC A1120 / IAM 13836 / NRRL 3357 / JCM 12722 / SRRC 167)</name>
    <dbReference type="NCBI Taxonomy" id="332952"/>
    <lineage>
        <taxon>Eukaryota</taxon>
        <taxon>Fungi</taxon>
        <taxon>Dikarya</taxon>
        <taxon>Ascomycota</taxon>
        <taxon>Pezizomycotina</taxon>
        <taxon>Eurotiomycetes</taxon>
        <taxon>Eurotiomycetidae</taxon>
        <taxon>Eurotiales</taxon>
        <taxon>Aspergillaceae</taxon>
        <taxon>Aspergillus</taxon>
        <taxon>Aspergillus subgen. Circumdati</taxon>
    </lineage>
</organism>
<feature type="domain" description="Major facilitator superfamily (MFS) profile" evidence="7">
    <location>
        <begin position="52"/>
        <end position="480"/>
    </location>
</feature>
<gene>
    <name evidence="8" type="ORF">F9C07_2277662</name>
</gene>
<evidence type="ECO:0000256" key="2">
    <source>
        <dbReference type="ARBA" id="ARBA00008335"/>
    </source>
</evidence>
<keyword evidence="3 6" id="KW-0812">Transmembrane</keyword>
<dbReference type="SUPFAM" id="SSF103473">
    <property type="entry name" value="MFS general substrate transporter"/>
    <property type="match status" value="1"/>
</dbReference>
<feature type="transmembrane region" description="Helical" evidence="6">
    <location>
        <begin position="91"/>
        <end position="110"/>
    </location>
</feature>
<evidence type="ECO:0000313" key="9">
    <source>
        <dbReference type="Proteomes" id="UP000596276"/>
    </source>
</evidence>
<dbReference type="InterPro" id="IPR011701">
    <property type="entry name" value="MFS"/>
</dbReference>
<proteinExistence type="inferred from homology"/>
<dbReference type="PROSITE" id="PS50850">
    <property type="entry name" value="MFS"/>
    <property type="match status" value="1"/>
</dbReference>
<dbReference type="VEuPathDB" id="FungiDB:AFLA_001167"/>
<dbReference type="PANTHER" id="PTHR23502:SF68">
    <property type="entry name" value="MULTIDRUG TRANSPORTER, PUTATIVE (AFU_ORTHOLOGUE AFUA_3G01120)-RELATED"/>
    <property type="match status" value="1"/>
</dbReference>
<feature type="transmembrane region" description="Helical" evidence="6">
    <location>
        <begin position="117"/>
        <end position="138"/>
    </location>
</feature>
<comment type="similarity">
    <text evidence="2">Belongs to the major facilitator superfamily.</text>
</comment>
<keyword evidence="4 6" id="KW-1133">Transmembrane helix</keyword>
<feature type="transmembrane region" description="Helical" evidence="6">
    <location>
        <begin position="52"/>
        <end position="71"/>
    </location>
</feature>
<feature type="transmembrane region" description="Helical" evidence="6">
    <location>
        <begin position="178"/>
        <end position="204"/>
    </location>
</feature>
<dbReference type="VEuPathDB" id="FungiDB:F9C07_2277662"/>
<evidence type="ECO:0000256" key="1">
    <source>
        <dbReference type="ARBA" id="ARBA00004141"/>
    </source>
</evidence>
<evidence type="ECO:0000256" key="5">
    <source>
        <dbReference type="ARBA" id="ARBA00023136"/>
    </source>
</evidence>
<dbReference type="FunFam" id="1.20.1250.20:FF:000011">
    <property type="entry name" value="MFS multidrug transporter, putative"/>
    <property type="match status" value="1"/>
</dbReference>
<comment type="subcellular location">
    <subcellularLocation>
        <location evidence="1">Membrane</location>
        <topology evidence="1">Multi-pass membrane protein</topology>
    </subcellularLocation>
</comment>
<dbReference type="Proteomes" id="UP000596276">
    <property type="component" value="Chromosome 2"/>
</dbReference>
<evidence type="ECO:0000313" key="8">
    <source>
        <dbReference type="EMBL" id="QRD82400.1"/>
    </source>
</evidence>
<sequence length="488" mass="53160">MSSQSSETLELKEANASVSHIPAEVSDSNVGWDSDDDPQNPMNWSNAWKRTIIILVAFATFNDAAASSIFTPGVPLVLEEFHETNPTISPFLISVHIIGFATGPLLFSPLSEIYGRYLIMQISNIAFFFSCILCAVSVDVPMLAIARILLGVAGSVPNALAGGFVADLIPLEKRASSLALLAAGVLSSELTFSLGPIVGGYMALKVGWRWTFWLEGIVVHIPVGCSTILSFFFLRETYAPTLLKRKAARLGLQKPLKESESTWQVIRRGISRPMKLCCFSPIMMIISLYNSICYTYLYYMITTFPTLFGEHYGFNAGEVGLTYIAQGVGCLIGQVAVGRFADWYIKRQQARNGTTTPEDRLPPAIVGYVVLAIGMLWFGWSAQVHAHFMVPIVGSGVVGLGLVGGFLVVQVYIVDTFTIYAASALAANNLIRSIVAAVLPLSGPAMYERLGYGWGDTILGFTALALAPTPLLLMKYGERIRTRWPVEL</sequence>
<dbReference type="InterPro" id="IPR036259">
    <property type="entry name" value="MFS_trans_sf"/>
</dbReference>
<feature type="transmembrane region" description="Helical" evidence="6">
    <location>
        <begin position="419"/>
        <end position="439"/>
    </location>
</feature>
<feature type="transmembrane region" description="Helical" evidence="6">
    <location>
        <begin position="144"/>
        <end position="166"/>
    </location>
</feature>
<dbReference type="OMA" id="RWTFWLE"/>
<dbReference type="PANTHER" id="PTHR23502">
    <property type="entry name" value="MAJOR FACILITATOR SUPERFAMILY"/>
    <property type="match status" value="1"/>
</dbReference>
<evidence type="ECO:0000256" key="4">
    <source>
        <dbReference type="ARBA" id="ARBA00022989"/>
    </source>
</evidence>
<protein>
    <submittedName>
        <fullName evidence="8">Synaptic vesicle transporter</fullName>
    </submittedName>
</protein>
<dbReference type="GO" id="GO:0022857">
    <property type="term" value="F:transmembrane transporter activity"/>
    <property type="evidence" value="ECO:0007669"/>
    <property type="project" value="InterPro"/>
</dbReference>